<feature type="region of interest" description="Disordered" evidence="1">
    <location>
        <begin position="681"/>
        <end position="700"/>
    </location>
</feature>
<organism evidence="2 3">
    <name type="scientific">Phaeodactylibacter xiamenensis</name>
    <dbReference type="NCBI Taxonomy" id="1524460"/>
    <lineage>
        <taxon>Bacteria</taxon>
        <taxon>Pseudomonadati</taxon>
        <taxon>Bacteroidota</taxon>
        <taxon>Saprospiria</taxon>
        <taxon>Saprospirales</taxon>
        <taxon>Haliscomenobacteraceae</taxon>
        <taxon>Phaeodactylibacter</taxon>
    </lineage>
</organism>
<feature type="compositionally biased region" description="Polar residues" evidence="1">
    <location>
        <begin position="683"/>
        <end position="696"/>
    </location>
</feature>
<evidence type="ECO:0000313" key="3">
    <source>
        <dbReference type="Proteomes" id="UP000029736"/>
    </source>
</evidence>
<evidence type="ECO:0000313" key="2">
    <source>
        <dbReference type="EMBL" id="KGE88864.1"/>
    </source>
</evidence>
<dbReference type="InterPro" id="IPR026444">
    <property type="entry name" value="Secre_tail"/>
</dbReference>
<evidence type="ECO:0000256" key="1">
    <source>
        <dbReference type="SAM" id="MobiDB-lite"/>
    </source>
</evidence>
<proteinExistence type="predicted"/>
<dbReference type="AlphaFoldDB" id="A0A098S8K6"/>
<evidence type="ECO:0008006" key="4">
    <source>
        <dbReference type="Google" id="ProtNLM"/>
    </source>
</evidence>
<dbReference type="EMBL" id="JPOS01000016">
    <property type="protein sequence ID" value="KGE88864.1"/>
    <property type="molecule type" value="Genomic_DNA"/>
</dbReference>
<dbReference type="NCBIfam" id="TIGR04183">
    <property type="entry name" value="Por_Secre_tail"/>
    <property type="match status" value="1"/>
</dbReference>
<dbReference type="STRING" id="1524460.IX84_07015"/>
<accession>A0A098S8K6</accession>
<name>A0A098S8K6_9BACT</name>
<gene>
    <name evidence="2" type="ORF">IX84_07015</name>
</gene>
<reference evidence="2 3" key="1">
    <citation type="journal article" date="2014" name="Int. J. Syst. Evol. Microbiol.">
        <title>Phaeodactylibacter xiamenensis gen. nov., sp. nov., a member of the family Saprospiraceae isolated from the marine alga Phaeodactylum tricornutum.</title>
        <authorList>
            <person name="Chen Z.Jr."/>
            <person name="Lei X."/>
            <person name="Lai Q."/>
            <person name="Li Y."/>
            <person name="Zhang B."/>
            <person name="Zhang J."/>
            <person name="Zhang H."/>
            <person name="Yang L."/>
            <person name="Zheng W."/>
            <person name="Tian Y."/>
            <person name="Yu Z."/>
            <person name="Xu H.Jr."/>
            <person name="Zheng T."/>
        </authorList>
    </citation>
    <scope>NUCLEOTIDE SEQUENCE [LARGE SCALE GENOMIC DNA]</scope>
    <source>
        <strain evidence="2 3">KD52</strain>
    </source>
</reference>
<dbReference type="Proteomes" id="UP000029736">
    <property type="component" value="Unassembled WGS sequence"/>
</dbReference>
<sequence>MTDPADETLIRNYMSYVDERSCQDQFVEEQVGRMKMYLREWGSSSGLDMLNDIQYRTVYPDAVPVGVSGDVIVESGVLSLNAPLEMLPEASITVKTGATLRILTKLTSACGGMWDGIKVENGGRVFLLGNEGIIEHARCGIEVLGGGNVQVWGGSIINCLEGLRMRPGGNPLSPEGKIVLGKFWVDDFYRGGTAPPVLLSLSQTEYLEVLLSDFLDLRAPCEPVDCPPLRAVGIRAEDSGFRSGGNYFHLLEKGIDAGNLTLEHGAPFIEECHFKDNFTGVQIRNSSFFDIRDNLFELTTDLNDYTPFQGYKVTGVSVLGLSEALSVRYNRFEQSSLDSENQLFISEGTYCEGTGEGLGNQISYNEYAGMLIGNAARNNNGSMENGLVYLCNDHDPEAQLSPAPSSPLEVADYKIEGTVKNPHYGFADDQAFAPSGNIFSQIGPSIIYENNGDNLVYHFDGNLLGHFPDDAQGVIPEPINEFDFSDYCPGESCAPPCEQPQDDPVFRFYDQKSKRDSLKEALSSLSGAAATEAQLKLHAARWAMDEAAGEVLKEYVQDTVAVALDSVYQWLGRANTYGTAYLLAREHFLKGDLAAFEKIWAAIPEQFLLSKLQLDEYEGLSQVFNTLKGPVMEGGNLDKLPNAAIESLQLLTPHCNEAGLLAVHLLHRNGVEAAANCAGNAAPSLSSKPGSPQSTSESRDIFKRSRIKPLRIYPNPSDGTINVHLPQGVPGGQLQVFSLQGQQLHTQYLAGEISRVKLSLPAGIYLVAVAPASGAAPLRQKVVLR</sequence>
<dbReference type="RefSeq" id="WP_044217820.1">
    <property type="nucleotide sequence ID" value="NZ_JPOS01000016.1"/>
</dbReference>
<dbReference type="OrthoDB" id="9805760at2"/>
<protein>
    <recommendedName>
        <fullName evidence="4">Secretion system C-terminal sorting domain-containing protein</fullName>
    </recommendedName>
</protein>
<keyword evidence="3" id="KW-1185">Reference proteome</keyword>
<comment type="caution">
    <text evidence="2">The sequence shown here is derived from an EMBL/GenBank/DDBJ whole genome shotgun (WGS) entry which is preliminary data.</text>
</comment>